<gene>
    <name evidence="1" type="ORF">B9T62_31770</name>
</gene>
<accession>A0A2Z2KN21</accession>
<reference evidence="1 2" key="1">
    <citation type="submission" date="2017-06" db="EMBL/GenBank/DDBJ databases">
        <title>Complete genome sequence of Paenibacillus donghaensis KCTC 13049T isolated from East Sea sediment, South Korea.</title>
        <authorList>
            <person name="Jung B.K."/>
            <person name="Hong S.-J."/>
            <person name="Shin J.-H."/>
        </authorList>
    </citation>
    <scope>NUCLEOTIDE SEQUENCE [LARGE SCALE GENOMIC DNA]</scope>
    <source>
        <strain evidence="1 2">KCTC 13049</strain>
    </source>
</reference>
<dbReference type="AlphaFoldDB" id="A0A2Z2KN21"/>
<dbReference type="Proteomes" id="UP000249890">
    <property type="component" value="Chromosome"/>
</dbReference>
<evidence type="ECO:0000313" key="1">
    <source>
        <dbReference type="EMBL" id="ASA24933.1"/>
    </source>
</evidence>
<dbReference type="EMBL" id="CP021780">
    <property type="protein sequence ID" value="ASA24933.1"/>
    <property type="molecule type" value="Genomic_DNA"/>
</dbReference>
<keyword evidence="2" id="KW-1185">Reference proteome</keyword>
<proteinExistence type="predicted"/>
<organism evidence="1 2">
    <name type="scientific">Paenibacillus donghaensis</name>
    <dbReference type="NCBI Taxonomy" id="414771"/>
    <lineage>
        <taxon>Bacteria</taxon>
        <taxon>Bacillati</taxon>
        <taxon>Bacillota</taxon>
        <taxon>Bacilli</taxon>
        <taxon>Bacillales</taxon>
        <taxon>Paenibacillaceae</taxon>
        <taxon>Paenibacillus</taxon>
    </lineage>
</organism>
<dbReference type="KEGG" id="pdh:B9T62_31770"/>
<sequence length="398" mass="46213">MNLYRKSDLLNGVTSALAFENDLEVEDFVNLATVHFVIKCYRSGIIDIIQQVMRNLDRNTQQDYVENRGSIKGVVDWGETFRRRAAAGFSDRSLFVTRPSNRVYDTSANQFLKFFLEFLYVKIPEALKIAPGKVEGWTYLLNEVFQTVRQARLHPHLREVSKSNVINYKLIELTSKNRNRYYRELSAFGDLYFKIFINKDQKALFSVLREQLLSPQEPDKLYEFVVLFEVISVLEEIRVKQNGKRKITILRAENKTIFNYLLPNNTTISAMYQYVPRTFSRNSKYVDTLKLYQIGNVKTRQPDIIINVEKSTPAGTISKNAVVEVKFSSDRHYIGEGVHDVLSYLADFQFALNQTPKAMLTVWSGIGQRPTNEKQNDIWLSDFRNLRSSLLDFFDALV</sequence>
<name>A0A2Z2KN21_9BACL</name>
<evidence type="ECO:0000313" key="2">
    <source>
        <dbReference type="Proteomes" id="UP000249890"/>
    </source>
</evidence>
<protein>
    <submittedName>
        <fullName evidence="1">Uncharacterized protein</fullName>
    </submittedName>
</protein>